<evidence type="ECO:0000313" key="3">
    <source>
        <dbReference type="Proteomes" id="UP000001640"/>
    </source>
</evidence>
<dbReference type="GO" id="GO:2000370">
    <property type="term" value="P:positive regulation of clathrin-dependent endocytosis"/>
    <property type="evidence" value="ECO:0007669"/>
    <property type="project" value="EnsemblFungi"/>
</dbReference>
<feature type="compositionally biased region" description="Polar residues" evidence="1">
    <location>
        <begin position="484"/>
        <end position="499"/>
    </location>
</feature>
<dbReference type="GeneID" id="96905374"/>
<feature type="region of interest" description="Disordered" evidence="1">
    <location>
        <begin position="687"/>
        <end position="714"/>
    </location>
</feature>
<dbReference type="Proteomes" id="UP000001640">
    <property type="component" value="Chromosome 9"/>
</dbReference>
<feature type="compositionally biased region" description="Low complexity" evidence="1">
    <location>
        <begin position="12"/>
        <end position="31"/>
    </location>
</feature>
<feature type="region of interest" description="Disordered" evidence="1">
    <location>
        <begin position="598"/>
        <end position="625"/>
    </location>
</feature>
<feature type="region of interest" description="Disordered" evidence="1">
    <location>
        <begin position="560"/>
        <end position="585"/>
    </location>
</feature>
<dbReference type="EMBL" id="HE576760">
    <property type="protein sequence ID" value="CCC71683.1"/>
    <property type="molecule type" value="Genomic_DNA"/>
</dbReference>
<dbReference type="STRING" id="1064592.G0VJK3"/>
<feature type="compositionally biased region" description="Polar residues" evidence="1">
    <location>
        <begin position="506"/>
        <end position="547"/>
    </location>
</feature>
<dbReference type="OMA" id="YICLRTH"/>
<dbReference type="InParanoid" id="G0VJK3"/>
<organism evidence="2 3">
    <name type="scientific">Naumovozyma castellii</name>
    <name type="common">Yeast</name>
    <name type="synonym">Saccharomyces castellii</name>
    <dbReference type="NCBI Taxonomy" id="27288"/>
    <lineage>
        <taxon>Eukaryota</taxon>
        <taxon>Fungi</taxon>
        <taxon>Dikarya</taxon>
        <taxon>Ascomycota</taxon>
        <taxon>Saccharomycotina</taxon>
        <taxon>Saccharomycetes</taxon>
        <taxon>Saccharomycetales</taxon>
        <taxon>Saccharomycetaceae</taxon>
        <taxon>Naumovozyma</taxon>
    </lineage>
</organism>
<dbReference type="GO" id="GO:0030479">
    <property type="term" value="C:actin cortical patch"/>
    <property type="evidence" value="ECO:0007669"/>
    <property type="project" value="EnsemblFungi"/>
</dbReference>
<dbReference type="GO" id="GO:0030866">
    <property type="term" value="P:cortical actin cytoskeleton organization"/>
    <property type="evidence" value="ECO:0007669"/>
    <property type="project" value="EnsemblFungi"/>
</dbReference>
<feature type="compositionally biased region" description="Low complexity" evidence="1">
    <location>
        <begin position="282"/>
        <end position="303"/>
    </location>
</feature>
<reference key="2">
    <citation type="submission" date="2011-08" db="EMBL/GenBank/DDBJ databases">
        <title>Genome sequence of Naumovozyma castellii.</title>
        <authorList>
            <person name="Gordon J.L."/>
            <person name="Armisen D."/>
            <person name="Proux-Wera E."/>
            <person name="OhEigeartaigh S.S."/>
            <person name="Byrne K.P."/>
            <person name="Wolfe K.H."/>
        </authorList>
    </citation>
    <scope>NUCLEOTIDE SEQUENCE</scope>
    <source>
        <strain>Type strain:CBS 4309</strain>
    </source>
</reference>
<dbReference type="GO" id="GO:0008157">
    <property type="term" value="F:protein phosphatase 1 binding"/>
    <property type="evidence" value="ECO:0007669"/>
    <property type="project" value="EnsemblFungi"/>
</dbReference>
<reference evidence="2 3" key="1">
    <citation type="journal article" date="2011" name="Proc. Natl. Acad. Sci. U.S.A.">
        <title>Evolutionary erosion of yeast sex chromosomes by mating-type switching accidents.</title>
        <authorList>
            <person name="Gordon J.L."/>
            <person name="Armisen D."/>
            <person name="Proux-Wera E."/>
            <person name="Oheigeartaigh S.S."/>
            <person name="Byrne K.P."/>
            <person name="Wolfe K.H."/>
        </authorList>
    </citation>
    <scope>NUCLEOTIDE SEQUENCE [LARGE SCALE GENOMIC DNA]</scope>
    <source>
        <strain evidence="3">ATCC 76901 / BCRC 22586 / CBS 4309 / NBRC 1992 / NRRL Y-12630</strain>
    </source>
</reference>
<dbReference type="GO" id="GO:0005634">
    <property type="term" value="C:nucleus"/>
    <property type="evidence" value="ECO:0007669"/>
    <property type="project" value="EnsemblFungi"/>
</dbReference>
<feature type="compositionally biased region" description="Low complexity" evidence="1">
    <location>
        <begin position="616"/>
        <end position="625"/>
    </location>
</feature>
<dbReference type="OrthoDB" id="2553626at2759"/>
<dbReference type="HOGENOM" id="CLU_016142_1_0_1"/>
<dbReference type="RefSeq" id="XP_003678029.1">
    <property type="nucleotide sequence ID" value="XM_003677981.1"/>
</dbReference>
<feature type="region of interest" description="Disordered" evidence="1">
    <location>
        <begin position="1"/>
        <end position="39"/>
    </location>
</feature>
<dbReference type="eggNOG" id="ENOG502QQ7A">
    <property type="taxonomic scope" value="Eukaryota"/>
</dbReference>
<gene>
    <name evidence="2" type="primary">NCAS0I00150</name>
    <name evidence="2" type="ordered locus">NCAS_0I00150</name>
</gene>
<proteinExistence type="predicted"/>
<protein>
    <submittedName>
        <fullName evidence="2">Uncharacterized protein</fullName>
    </submittedName>
</protein>
<feature type="compositionally biased region" description="Low complexity" evidence="1">
    <location>
        <begin position="466"/>
        <end position="483"/>
    </location>
</feature>
<feature type="compositionally biased region" description="Polar residues" evidence="1">
    <location>
        <begin position="572"/>
        <end position="585"/>
    </location>
</feature>
<feature type="region of interest" description="Disordered" evidence="1">
    <location>
        <begin position="276"/>
        <end position="315"/>
    </location>
</feature>
<feature type="compositionally biased region" description="Polar residues" evidence="1">
    <location>
        <begin position="695"/>
        <end position="713"/>
    </location>
</feature>
<accession>G0VJK3</accession>
<evidence type="ECO:0000256" key="1">
    <source>
        <dbReference type="SAM" id="MobiDB-lite"/>
    </source>
</evidence>
<dbReference type="FunCoup" id="G0VJK3">
    <property type="interactions" value="124"/>
</dbReference>
<dbReference type="GO" id="GO:0009306">
    <property type="term" value="P:protein secretion"/>
    <property type="evidence" value="ECO:0007669"/>
    <property type="project" value="EnsemblFungi"/>
</dbReference>
<name>G0VJK3_NAUCA</name>
<evidence type="ECO:0000313" key="2">
    <source>
        <dbReference type="EMBL" id="CCC71683.1"/>
    </source>
</evidence>
<dbReference type="KEGG" id="ncs:NCAS_0I00150"/>
<keyword evidence="3" id="KW-1185">Reference proteome</keyword>
<sequence length="737" mass="82280">MSFDWLNIPGLNTEDNTNINNNNNTGASTNNGPGGLNGSLGPPSVSFDFGFPMNGNNTGLPTMDQSVRSQSDTSIVNMSSTDAVSDYSETSDDLRVPLSLSQTQLTNEELRTYLRWYNYIIAKTHGKLVRLMDVFKFLCNFNITDQLKNRIMAIFRSCKNALNIGQFFAVLRLVSKALLQNVLPTRKMILDKAPIPKPKPIITISTDNDQEVYEEVDEDTPNTANGNNNENGKVDFDSFTSLLLTGRTARKRIRRKIKNAVFKNKRVRFAEHITFQEPPKPNSGNENNNNNAMILNQTTNNNNMDDSSSAVPQGPLDLSLPMDQLLKQMALRKKNNSALVSTLPNEQQETEEEKEVLEDMKDSLSHFKNITTVDSATLLPDSTSTMQPMYMNNENNALNQNNPSMNQVPLQPLKPTATGSANHLFRQEFAQNTNPISDSNQMPLQPLKPTATGSANYLFRSYFEQPTQNQTTQQAQPPQTNNNSNMNTLQLHPTATGSANYLMKQQGPTPSQGIRNETSPIQTPNIFVSPQTTGQFMNMNPSQHNTYLQQPQSHMNTLQQQNTYPGRFPPTQVHNQPQPSNNNLLAPTNAGNSYLQALLSHSPSPSTSQLNLPTINQQNNSNANQSSHLRYNTTYQQPNGTTLQYQQPQQQMVSYGQNPNQMLPPLPQQQHQSQHQNVRFAAAPSSYNGAPMQGYPNNTTLQGNRPHSQSQGSEEILSNYRSLQNQVNSLQNTYGRI</sequence>
<feature type="region of interest" description="Disordered" evidence="1">
    <location>
        <begin position="466"/>
        <end position="547"/>
    </location>
</feature>
<dbReference type="AlphaFoldDB" id="G0VJK3"/>
<feature type="compositionally biased region" description="Polar residues" evidence="1">
    <location>
        <begin position="598"/>
        <end position="615"/>
    </location>
</feature>